<feature type="domain" description="C2H2-type" evidence="2">
    <location>
        <begin position="1048"/>
        <end position="1069"/>
    </location>
</feature>
<evidence type="ECO:0000259" key="2">
    <source>
        <dbReference type="SMART" id="SM00355"/>
    </source>
</evidence>
<feature type="compositionally biased region" description="Polar residues" evidence="1">
    <location>
        <begin position="1003"/>
        <end position="1012"/>
    </location>
</feature>
<dbReference type="InterPro" id="IPR013087">
    <property type="entry name" value="Znf_C2H2_type"/>
</dbReference>
<feature type="region of interest" description="Disordered" evidence="1">
    <location>
        <begin position="1029"/>
        <end position="1051"/>
    </location>
</feature>
<feature type="domain" description="C2H2-type" evidence="2">
    <location>
        <begin position="1075"/>
        <end position="1102"/>
    </location>
</feature>
<feature type="compositionally biased region" description="Polar residues" evidence="1">
    <location>
        <begin position="1229"/>
        <end position="1238"/>
    </location>
</feature>
<feature type="region of interest" description="Disordered" evidence="1">
    <location>
        <begin position="1283"/>
        <end position="1395"/>
    </location>
</feature>
<feature type="compositionally biased region" description="Polar residues" evidence="1">
    <location>
        <begin position="1139"/>
        <end position="1153"/>
    </location>
</feature>
<dbReference type="OrthoDB" id="4738706at2759"/>
<feature type="compositionally biased region" description="Acidic residues" evidence="1">
    <location>
        <begin position="935"/>
        <end position="946"/>
    </location>
</feature>
<feature type="region of interest" description="Disordered" evidence="1">
    <location>
        <begin position="931"/>
        <end position="1012"/>
    </location>
</feature>
<evidence type="ECO:0000313" key="4">
    <source>
        <dbReference type="Proteomes" id="UP000078559"/>
    </source>
</evidence>
<proteinExistence type="predicted"/>
<gene>
    <name evidence="3" type="ORF">VM1G_01766</name>
</gene>
<dbReference type="PANTHER" id="PTHR42031:SF1">
    <property type="entry name" value="KEY LIME PATHOGENICITY PROTEIN"/>
    <property type="match status" value="1"/>
</dbReference>
<feature type="compositionally biased region" description="Basic and acidic residues" evidence="1">
    <location>
        <begin position="1354"/>
        <end position="1368"/>
    </location>
</feature>
<feature type="region of interest" description="Disordered" evidence="1">
    <location>
        <begin position="1137"/>
        <end position="1177"/>
    </location>
</feature>
<feature type="domain" description="C2H2-type" evidence="2">
    <location>
        <begin position="823"/>
        <end position="849"/>
    </location>
</feature>
<feature type="domain" description="C2H2-type" evidence="2">
    <location>
        <begin position="1183"/>
        <end position="1203"/>
    </location>
</feature>
<dbReference type="InterPro" id="IPR057218">
    <property type="entry name" value="DUF7896"/>
</dbReference>
<dbReference type="Proteomes" id="UP000078559">
    <property type="component" value="Chromosome 2"/>
</dbReference>
<feature type="compositionally biased region" description="Pro residues" evidence="1">
    <location>
        <begin position="972"/>
        <end position="997"/>
    </location>
</feature>
<feature type="compositionally biased region" description="Basic and acidic residues" evidence="1">
    <location>
        <begin position="1285"/>
        <end position="1307"/>
    </location>
</feature>
<feature type="region of interest" description="Disordered" evidence="1">
    <location>
        <begin position="1216"/>
        <end position="1244"/>
    </location>
</feature>
<evidence type="ECO:0000256" key="1">
    <source>
        <dbReference type="SAM" id="MobiDB-lite"/>
    </source>
</evidence>
<dbReference type="PANTHER" id="PTHR42031">
    <property type="entry name" value="KEY LIME PATHOGENICITY PROTEIN"/>
    <property type="match status" value="1"/>
</dbReference>
<evidence type="ECO:0000313" key="3">
    <source>
        <dbReference type="EMBL" id="KUI66218.1"/>
    </source>
</evidence>
<feature type="region of interest" description="Disordered" evidence="1">
    <location>
        <begin position="302"/>
        <end position="329"/>
    </location>
</feature>
<protein>
    <submittedName>
        <fullName evidence="3">Zinc finger protein RME1</fullName>
    </submittedName>
</protein>
<dbReference type="SUPFAM" id="SSF57667">
    <property type="entry name" value="beta-beta-alpha zinc fingers"/>
    <property type="match status" value="1"/>
</dbReference>
<name>A0A194VQI9_CYTMA</name>
<organism evidence="3 4">
    <name type="scientific">Cytospora mali</name>
    <name type="common">Apple Valsa canker fungus</name>
    <name type="synonym">Valsa mali</name>
    <dbReference type="NCBI Taxonomy" id="578113"/>
    <lineage>
        <taxon>Eukaryota</taxon>
        <taxon>Fungi</taxon>
        <taxon>Dikarya</taxon>
        <taxon>Ascomycota</taxon>
        <taxon>Pezizomycotina</taxon>
        <taxon>Sordariomycetes</taxon>
        <taxon>Sordariomycetidae</taxon>
        <taxon>Diaporthales</taxon>
        <taxon>Cytosporaceae</taxon>
        <taxon>Cytospora</taxon>
    </lineage>
</organism>
<dbReference type="Gene3D" id="3.30.160.60">
    <property type="entry name" value="Classic Zinc Finger"/>
    <property type="match status" value="1"/>
</dbReference>
<feature type="domain" description="C2H2-type" evidence="2">
    <location>
        <begin position="204"/>
        <end position="231"/>
    </location>
</feature>
<reference evidence="3" key="1">
    <citation type="submission" date="2014-12" db="EMBL/GenBank/DDBJ databases">
        <title>Genome Sequence of Valsa Canker Pathogens Uncovers a Specific Adaption of Colonization on Woody Bark.</title>
        <authorList>
            <person name="Yin Z."/>
            <person name="Liu H."/>
            <person name="Gao X."/>
            <person name="Li Z."/>
            <person name="Song N."/>
            <person name="Ke X."/>
            <person name="Dai Q."/>
            <person name="Wu Y."/>
            <person name="Sun Y."/>
            <person name="Xu J.-R."/>
            <person name="Kang Z.K."/>
            <person name="Wang L."/>
            <person name="Huang L."/>
        </authorList>
    </citation>
    <scope>NUCLEOTIDE SEQUENCE [LARGE SCALE GENOMIC DNA]</scope>
    <source>
        <strain evidence="3">03-8</strain>
    </source>
</reference>
<feature type="domain" description="C2H2-type" evidence="2">
    <location>
        <begin position="1107"/>
        <end position="1137"/>
    </location>
</feature>
<dbReference type="EMBL" id="CM003099">
    <property type="protein sequence ID" value="KUI66218.1"/>
    <property type="molecule type" value="Genomic_DNA"/>
</dbReference>
<sequence length="1395" mass="153822">MASENLGAILATTSAPTPAPIPGHTPPSASQHGYGHGHGHSYSLSQSQISSSTASLPYESSLDPTIKALLDQQAEIEARLAALLPRKYGPNVRVELDMLRHKLRSLRAFAGDNRISDKIPVLSEIEDARALQYQCECIETACLEQGLDLNEPKATETLKFYFRDDAPAGYDTWLERNISQYDPIARSWRLRDSLPTKFRGPRSFKCWDDRCLHYIYGFPTQEERDQHIREHSVLSKRDSGLSVSGTPPLIFPDQSSQFRNYSNEYTKHPSTLYLPRPTGGLQLATPTVPGLSRDHRDSLKSYSFISEPPAPTRDPRGSADSEVDPLLPPLKRSRVGQSRLESIEELRLLRDIGPCLHCNVSRTACDSNDPCSFCHDHADSASDDFWVVLGCHRGPLASFAETLVPISISPRQTQTPLVSPLAQRRNMNDFLDQTYPFIPETSRMVKSQLDFDDGFWWTDDLLKLPPSNLSMSSYLREPAERPPPLLRVLAASWNMSGTAYNFWQLLKLTGYISPNRSAEIATYPVLYHAKILLREVMFYDLQQPEPSIHADRGNSQAHSFFDESSSHERYRLLYSCMAEFLQSFENITLRGVPLDSRTWLAVFVSLCIFSVVRTLLADLAATSSRASPLSISNSSSVAVTMISVYKALVSAFAAASPMILDDLQVQMSDDERGIYNFLAIITRRDSWVEQGIPSAKEFLLLLGSNDMNGPFANSFIRQRTSLSRSGVFAQPPMPMLNEESRRALREIRMAGDHWAPSAGYQERGPFAPRLSDKLLTSPQVMSPGRRHTVAESPIFRSDGRGLTSPIPATRIRPTYQRPPLRRVYCAKCNEYPEGFRGEHELRRHNDAKHAALVKRWICSQPQNYGHGSPEPVVPLSKCKACVTQKRYGAYYNAAAHLRRAHFNPHRGGKASGDWPPMTILKDWMREVRQPVQDANDQDSDSGEEDADFKPQPGAMSPQSSRRSSILEVPRLAPAPPPLPRSLPPYPLAVPPPPPLRAAPPSGTSPHTAPTTIHFQTSPAQNAVTTFANIASSSSSSSRPDDVPTPNRNRCPHPQCGRVFKDLAAHMLTHMEERPEKCPIETCEYHAKGFARKYDKNRHALTHYKGTMACPFCPGSGTAYEKSFNRADVFKRHLTAVHNVEQTPPNSRKQTALGSSSSSSSATPSREGGGSSGGTTSSQGGAGARCSICHIQFATAQDFYEHLDDCVLNVIVPSTTPRSATSAAGPANGAWSSTNSAVPSSAGGLNRASIGSATASVGKEVAAAAGASIKDQPTERFSSLNYLRHPSQEVDHGASFDESRGIEHRRSDINGSGTPTRGDAFAHQISAPPKPFEQRQERAMEGSESDEPPPPPQEQHSESSQTEKREDSRGPGMRRGVPVEVKLGSPFPPDKAQTDS</sequence>
<dbReference type="InterPro" id="IPR036236">
    <property type="entry name" value="Znf_C2H2_sf"/>
</dbReference>
<keyword evidence="4" id="KW-1185">Reference proteome</keyword>
<dbReference type="Pfam" id="PF25438">
    <property type="entry name" value="DUF7896"/>
    <property type="match status" value="1"/>
</dbReference>
<accession>A0A194VQI9</accession>
<feature type="region of interest" description="Disordered" evidence="1">
    <location>
        <begin position="13"/>
        <end position="46"/>
    </location>
</feature>
<dbReference type="SMART" id="SM00355">
    <property type="entry name" value="ZnF_C2H2"/>
    <property type="match status" value="6"/>
</dbReference>
<feature type="compositionally biased region" description="Basic and acidic residues" evidence="1">
    <location>
        <begin position="1331"/>
        <end position="1340"/>
    </location>
</feature>